<gene>
    <name evidence="1" type="ORF">SDC9_146994</name>
</gene>
<organism evidence="1">
    <name type="scientific">bioreactor metagenome</name>
    <dbReference type="NCBI Taxonomy" id="1076179"/>
    <lineage>
        <taxon>unclassified sequences</taxon>
        <taxon>metagenomes</taxon>
        <taxon>ecological metagenomes</taxon>
    </lineage>
</organism>
<dbReference type="AlphaFoldDB" id="A0A645ED78"/>
<sequence length="175" mass="19058">MLGGSQGFLALHFLMGFARHQAGQPGIGFGKATCGFGHLQGLGTGNGLAEITQHGLMLVFGQVRTMTDGVHSGLEALRICAVFLRLGPLGRIATRSPGVVGNDQRQQHHTQDGQTDLQVTHVRKRFFNRGMTGLRIAQPWRGRTPCPPQQFVKRPVPAWSHQSAVQPSPWRSCCD</sequence>
<dbReference type="EMBL" id="VSSQ01045873">
    <property type="protein sequence ID" value="MPM99800.1"/>
    <property type="molecule type" value="Genomic_DNA"/>
</dbReference>
<protein>
    <submittedName>
        <fullName evidence="1">Uncharacterized protein</fullName>
    </submittedName>
</protein>
<reference evidence="1" key="1">
    <citation type="submission" date="2019-08" db="EMBL/GenBank/DDBJ databases">
        <authorList>
            <person name="Kucharzyk K."/>
            <person name="Murdoch R.W."/>
            <person name="Higgins S."/>
            <person name="Loffler F."/>
        </authorList>
    </citation>
    <scope>NUCLEOTIDE SEQUENCE</scope>
</reference>
<name>A0A645ED78_9ZZZZ</name>
<evidence type="ECO:0000313" key="1">
    <source>
        <dbReference type="EMBL" id="MPM99800.1"/>
    </source>
</evidence>
<accession>A0A645ED78</accession>
<comment type="caution">
    <text evidence="1">The sequence shown here is derived from an EMBL/GenBank/DDBJ whole genome shotgun (WGS) entry which is preliminary data.</text>
</comment>
<proteinExistence type="predicted"/>